<comment type="caution">
    <text evidence="12">The sequence shown here is derived from an EMBL/GenBank/DDBJ whole genome shotgun (WGS) entry which is preliminary data.</text>
</comment>
<evidence type="ECO:0000256" key="7">
    <source>
        <dbReference type="ARBA" id="ARBA00023163"/>
    </source>
</evidence>
<evidence type="ECO:0000256" key="5">
    <source>
        <dbReference type="ARBA" id="ARBA00022833"/>
    </source>
</evidence>
<evidence type="ECO:0000313" key="12">
    <source>
        <dbReference type="EMBL" id="EPS70963.1"/>
    </source>
</evidence>
<dbReference type="Pfam" id="PF13912">
    <property type="entry name" value="zf-C2H2_6"/>
    <property type="match status" value="2"/>
</dbReference>
<evidence type="ECO:0000256" key="3">
    <source>
        <dbReference type="ARBA" id="ARBA00022737"/>
    </source>
</evidence>
<reference evidence="12 13" key="1">
    <citation type="journal article" date="2013" name="BMC Genomics">
        <title>The miniature genome of a carnivorous plant Genlisea aurea contains a low number of genes and short non-coding sequences.</title>
        <authorList>
            <person name="Leushkin E.V."/>
            <person name="Sutormin R.A."/>
            <person name="Nabieva E.R."/>
            <person name="Penin A.A."/>
            <person name="Kondrashov A.S."/>
            <person name="Logacheva M.D."/>
        </authorList>
    </citation>
    <scope>NUCLEOTIDE SEQUENCE [LARGE SCALE GENOMIC DNA]</scope>
</reference>
<feature type="domain" description="C2H2-type" evidence="11">
    <location>
        <begin position="87"/>
        <end position="114"/>
    </location>
</feature>
<comment type="subcellular location">
    <subcellularLocation>
        <location evidence="1">Nucleus</location>
    </subcellularLocation>
</comment>
<evidence type="ECO:0000256" key="2">
    <source>
        <dbReference type="ARBA" id="ARBA00022723"/>
    </source>
</evidence>
<organism evidence="12 13">
    <name type="scientific">Genlisea aurea</name>
    <dbReference type="NCBI Taxonomy" id="192259"/>
    <lineage>
        <taxon>Eukaryota</taxon>
        <taxon>Viridiplantae</taxon>
        <taxon>Streptophyta</taxon>
        <taxon>Embryophyta</taxon>
        <taxon>Tracheophyta</taxon>
        <taxon>Spermatophyta</taxon>
        <taxon>Magnoliopsida</taxon>
        <taxon>eudicotyledons</taxon>
        <taxon>Gunneridae</taxon>
        <taxon>Pentapetalae</taxon>
        <taxon>asterids</taxon>
        <taxon>lamiids</taxon>
        <taxon>Lamiales</taxon>
        <taxon>Lentibulariaceae</taxon>
        <taxon>Genlisea</taxon>
    </lineage>
</organism>
<feature type="region of interest" description="Disordered" evidence="10">
    <location>
        <begin position="1"/>
        <end position="46"/>
    </location>
</feature>
<dbReference type="PANTHER" id="PTHR26374">
    <property type="entry name" value="ZINC FINGER PROTEIN ZAT5"/>
    <property type="match status" value="1"/>
</dbReference>
<keyword evidence="7" id="KW-0804">Transcription</keyword>
<feature type="region of interest" description="Disordered" evidence="10">
    <location>
        <begin position="182"/>
        <end position="213"/>
    </location>
</feature>
<dbReference type="EMBL" id="AUSU01001460">
    <property type="protein sequence ID" value="EPS70963.1"/>
    <property type="molecule type" value="Genomic_DNA"/>
</dbReference>
<dbReference type="PROSITE" id="PS00028">
    <property type="entry name" value="ZINC_FINGER_C2H2_1"/>
    <property type="match status" value="2"/>
</dbReference>
<name>S8E5A7_9LAMI</name>
<evidence type="ECO:0000313" key="13">
    <source>
        <dbReference type="Proteomes" id="UP000015453"/>
    </source>
</evidence>
<gene>
    <name evidence="12" type="ORF">M569_03799</name>
</gene>
<proteinExistence type="predicted"/>
<accession>S8E5A7</accession>
<protein>
    <recommendedName>
        <fullName evidence="11">C2H2-type domain-containing protein</fullName>
    </recommendedName>
</protein>
<dbReference type="Proteomes" id="UP000015453">
    <property type="component" value="Unassembled WGS sequence"/>
</dbReference>
<evidence type="ECO:0000256" key="10">
    <source>
        <dbReference type="SAM" id="MobiDB-lite"/>
    </source>
</evidence>
<keyword evidence="3" id="KW-0677">Repeat</keyword>
<dbReference type="InterPro" id="IPR036236">
    <property type="entry name" value="Znf_C2H2_sf"/>
</dbReference>
<evidence type="ECO:0000256" key="1">
    <source>
        <dbReference type="ARBA" id="ARBA00004123"/>
    </source>
</evidence>
<evidence type="ECO:0000259" key="11">
    <source>
        <dbReference type="PROSITE" id="PS50157"/>
    </source>
</evidence>
<keyword evidence="8" id="KW-0539">Nucleus</keyword>
<evidence type="ECO:0000256" key="9">
    <source>
        <dbReference type="PROSITE-ProRule" id="PRU00042"/>
    </source>
</evidence>
<sequence length="250" mass="26647">MEEASTEELDVPKGRRTKRFRPHSPLFATSSSSSSSSDKESTTTSEIDTARCLILLSRGYVASSPPPPAVAAVVPSSFSGARSGGVFTCKTCGRSFASFQALGGHRASHSKPKNEQRSTVMFSDEDDYFVPSTDHRNHSSLALRLNTAAAAAPPPPAKVASSSRVHECSYCSAEFTSGQALGGHMRKHRGNNDGGSGSRNGFIARPSPSSNRTMMSIEELQLLEMKKPRMGLTLDLNIPPSDDGINGNNN</sequence>
<dbReference type="SUPFAM" id="SSF57667">
    <property type="entry name" value="beta-beta-alpha zinc fingers"/>
    <property type="match status" value="1"/>
</dbReference>
<keyword evidence="13" id="KW-1185">Reference proteome</keyword>
<dbReference type="OrthoDB" id="6077919at2759"/>
<feature type="domain" description="C2H2-type" evidence="11">
    <location>
        <begin position="166"/>
        <end position="193"/>
    </location>
</feature>
<keyword evidence="5" id="KW-0862">Zinc</keyword>
<keyword evidence="6" id="KW-0805">Transcription regulation</keyword>
<dbReference type="PANTHER" id="PTHR26374:SF456">
    <property type="entry name" value="ZINC FINGER PROTEIN ZAT5-LIKE"/>
    <property type="match status" value="1"/>
</dbReference>
<evidence type="ECO:0000256" key="4">
    <source>
        <dbReference type="ARBA" id="ARBA00022771"/>
    </source>
</evidence>
<dbReference type="GO" id="GO:0008270">
    <property type="term" value="F:zinc ion binding"/>
    <property type="evidence" value="ECO:0007669"/>
    <property type="project" value="UniProtKB-KW"/>
</dbReference>
<keyword evidence="2" id="KW-0479">Metal-binding</keyword>
<dbReference type="SMART" id="SM00355">
    <property type="entry name" value="ZnF_C2H2"/>
    <property type="match status" value="2"/>
</dbReference>
<evidence type="ECO:0000256" key="8">
    <source>
        <dbReference type="ARBA" id="ARBA00023242"/>
    </source>
</evidence>
<dbReference type="AlphaFoldDB" id="S8E5A7"/>
<dbReference type="InterPro" id="IPR013087">
    <property type="entry name" value="Znf_C2H2_type"/>
</dbReference>
<dbReference type="PROSITE" id="PS50157">
    <property type="entry name" value="ZINC_FINGER_C2H2_2"/>
    <property type="match status" value="2"/>
</dbReference>
<dbReference type="GO" id="GO:0005634">
    <property type="term" value="C:nucleus"/>
    <property type="evidence" value="ECO:0007669"/>
    <property type="project" value="UniProtKB-SubCell"/>
</dbReference>
<evidence type="ECO:0000256" key="6">
    <source>
        <dbReference type="ARBA" id="ARBA00023015"/>
    </source>
</evidence>
<keyword evidence="4 9" id="KW-0863">Zinc-finger</keyword>
<dbReference type="Gene3D" id="3.30.160.60">
    <property type="entry name" value="Classic Zinc Finger"/>
    <property type="match status" value="1"/>
</dbReference>